<feature type="region of interest" description="Disordered" evidence="1">
    <location>
        <begin position="29"/>
        <end position="59"/>
    </location>
</feature>
<comment type="caution">
    <text evidence="2">The sequence shown here is derived from an EMBL/GenBank/DDBJ whole genome shotgun (WGS) entry which is preliminary data.</text>
</comment>
<dbReference type="EMBL" id="JARJLR010000129">
    <property type="protein sequence ID" value="MDF3841375.1"/>
    <property type="molecule type" value="Genomic_DNA"/>
</dbReference>
<evidence type="ECO:0000313" key="2">
    <source>
        <dbReference type="EMBL" id="MDF3841375.1"/>
    </source>
</evidence>
<sequence length="79" mass="8454">MRSEKSKDTSGRALGVLCVVNTQPRAAIRRTAPDLPADRRHPGAAPGRHLTQGDFTGRPLPCHALRAPIPDLRHSANAA</sequence>
<accession>A0AAW6P3R2</accession>
<protein>
    <submittedName>
        <fullName evidence="2">Uncharacterized protein</fullName>
    </submittedName>
</protein>
<evidence type="ECO:0000313" key="3">
    <source>
        <dbReference type="Proteomes" id="UP001220662"/>
    </source>
</evidence>
<reference evidence="2" key="1">
    <citation type="submission" date="2023-03" db="EMBL/GenBank/DDBJ databases">
        <title>Draft assemblies of triclosan tolerant bacteria isolated from returned activated sludge.</title>
        <authorList>
            <person name="Van Hamelsveld S."/>
        </authorList>
    </citation>
    <scope>NUCLEOTIDE SEQUENCE</scope>
    <source>
        <strain evidence="2">GW210015_S63</strain>
    </source>
</reference>
<name>A0AAW6P3R2_9PSED</name>
<proteinExistence type="predicted"/>
<gene>
    <name evidence="2" type="ORF">P3W55_06560</name>
</gene>
<dbReference type="AlphaFoldDB" id="A0AAW6P3R2"/>
<organism evidence="2 3">
    <name type="scientific">Pseudomonas citronellolis</name>
    <dbReference type="NCBI Taxonomy" id="53408"/>
    <lineage>
        <taxon>Bacteria</taxon>
        <taxon>Pseudomonadati</taxon>
        <taxon>Pseudomonadota</taxon>
        <taxon>Gammaproteobacteria</taxon>
        <taxon>Pseudomonadales</taxon>
        <taxon>Pseudomonadaceae</taxon>
        <taxon>Pseudomonas</taxon>
    </lineage>
</organism>
<dbReference type="RefSeq" id="WP_276214062.1">
    <property type="nucleotide sequence ID" value="NZ_JARJLR010000129.1"/>
</dbReference>
<evidence type="ECO:0000256" key="1">
    <source>
        <dbReference type="SAM" id="MobiDB-lite"/>
    </source>
</evidence>
<dbReference type="Proteomes" id="UP001220662">
    <property type="component" value="Unassembled WGS sequence"/>
</dbReference>